<dbReference type="AlphaFoldDB" id="N4USX8"/>
<evidence type="ECO:0000313" key="1">
    <source>
        <dbReference type="EMBL" id="ENH73210.1"/>
    </source>
</evidence>
<dbReference type="Proteomes" id="UP000016928">
    <property type="component" value="Unassembled WGS sequence"/>
</dbReference>
<accession>N4USX8</accession>
<dbReference type="HOGENOM" id="CLU_2885806_0_0_1"/>
<protein>
    <submittedName>
        <fullName evidence="1">Uncharacterized protein</fullName>
    </submittedName>
</protein>
<dbReference type="VEuPathDB" id="FungiDB:FOC1_g10008706"/>
<reference evidence="2" key="1">
    <citation type="submission" date="2012-09" db="EMBL/GenBank/DDBJ databases">
        <title>Genome sequencing and comparative transcriptomics of race 1 and race 4 of banana pathogen: Fusarium oxysporum f. sp. cubense.</title>
        <authorList>
            <person name="Fang X."/>
            <person name="Huang J."/>
        </authorList>
    </citation>
    <scope>NUCLEOTIDE SEQUENCE [LARGE SCALE GENOMIC DNA]</scope>
    <source>
        <strain evidence="2">race 1</strain>
    </source>
</reference>
<name>N4USX8_FUSC1</name>
<sequence>MRCCQPPAATLRVFEANCRCFYFCCAFLPSFLRWGLPAEYLRFNQCLTLQSGRLNGIPISVPP</sequence>
<dbReference type="EMBL" id="KB730086">
    <property type="protein sequence ID" value="ENH73210.1"/>
    <property type="molecule type" value="Genomic_DNA"/>
</dbReference>
<proteinExistence type="predicted"/>
<evidence type="ECO:0000313" key="2">
    <source>
        <dbReference type="Proteomes" id="UP000016928"/>
    </source>
</evidence>
<reference evidence="2" key="2">
    <citation type="journal article" date="2014" name="PLoS ONE">
        <title>Genome and Transcriptome Analysis of the Fungal Pathogen Fusarium oxysporum f. sp. cubense Causing Banana Vascular Wilt Disease.</title>
        <authorList>
            <person name="Guo L."/>
            <person name="Han L."/>
            <person name="Yang L."/>
            <person name="Zeng H."/>
            <person name="Fan D."/>
            <person name="Zhu Y."/>
            <person name="Feng Y."/>
            <person name="Wang G."/>
            <person name="Peng C."/>
            <person name="Jiang X."/>
            <person name="Zhou D."/>
            <person name="Ni P."/>
            <person name="Liang C."/>
            <person name="Liu L."/>
            <person name="Wang J."/>
            <person name="Mao C."/>
            <person name="Fang X."/>
            <person name="Peng M."/>
            <person name="Huang J."/>
        </authorList>
    </citation>
    <scope>NUCLEOTIDE SEQUENCE [LARGE SCALE GENOMIC DNA]</scope>
    <source>
        <strain evidence="2">race 1</strain>
    </source>
</reference>
<organism evidence="1 2">
    <name type="scientific">Fusarium oxysporum f. sp. cubense (strain race 1)</name>
    <name type="common">Panama disease fungus</name>
    <dbReference type="NCBI Taxonomy" id="1229664"/>
    <lineage>
        <taxon>Eukaryota</taxon>
        <taxon>Fungi</taxon>
        <taxon>Dikarya</taxon>
        <taxon>Ascomycota</taxon>
        <taxon>Pezizomycotina</taxon>
        <taxon>Sordariomycetes</taxon>
        <taxon>Hypocreomycetidae</taxon>
        <taxon>Hypocreales</taxon>
        <taxon>Nectriaceae</taxon>
        <taxon>Fusarium</taxon>
        <taxon>Fusarium oxysporum species complex</taxon>
    </lineage>
</organism>
<gene>
    <name evidence="1" type="ORF">FOC1_g10008706</name>
</gene>